<feature type="region of interest" description="Disordered" evidence="1">
    <location>
        <begin position="1"/>
        <end position="60"/>
    </location>
</feature>
<reference evidence="2" key="1">
    <citation type="journal article" date="2020" name="Stud. Mycol.">
        <title>101 Dothideomycetes genomes: a test case for predicting lifestyles and emergence of pathogens.</title>
        <authorList>
            <person name="Haridas S."/>
            <person name="Albert R."/>
            <person name="Binder M."/>
            <person name="Bloem J."/>
            <person name="Labutti K."/>
            <person name="Salamov A."/>
            <person name="Andreopoulos B."/>
            <person name="Baker S."/>
            <person name="Barry K."/>
            <person name="Bills G."/>
            <person name="Bluhm B."/>
            <person name="Cannon C."/>
            <person name="Castanera R."/>
            <person name="Culley D."/>
            <person name="Daum C."/>
            <person name="Ezra D."/>
            <person name="Gonzalez J."/>
            <person name="Henrissat B."/>
            <person name="Kuo A."/>
            <person name="Liang C."/>
            <person name="Lipzen A."/>
            <person name="Lutzoni F."/>
            <person name="Magnuson J."/>
            <person name="Mondo S."/>
            <person name="Nolan M."/>
            <person name="Ohm R."/>
            <person name="Pangilinan J."/>
            <person name="Park H.-J."/>
            <person name="Ramirez L."/>
            <person name="Alfaro M."/>
            <person name="Sun H."/>
            <person name="Tritt A."/>
            <person name="Yoshinaga Y."/>
            <person name="Zwiers L.-H."/>
            <person name="Turgeon B."/>
            <person name="Goodwin S."/>
            <person name="Spatafora J."/>
            <person name="Crous P."/>
            <person name="Grigoriev I."/>
        </authorList>
    </citation>
    <scope>NUCLEOTIDE SEQUENCE</scope>
    <source>
        <strain evidence="2">CBS 161.51</strain>
    </source>
</reference>
<evidence type="ECO:0000313" key="2">
    <source>
        <dbReference type="EMBL" id="KAF1938371.1"/>
    </source>
</evidence>
<organism evidence="2 3">
    <name type="scientific">Clathrospora elynae</name>
    <dbReference type="NCBI Taxonomy" id="706981"/>
    <lineage>
        <taxon>Eukaryota</taxon>
        <taxon>Fungi</taxon>
        <taxon>Dikarya</taxon>
        <taxon>Ascomycota</taxon>
        <taxon>Pezizomycotina</taxon>
        <taxon>Dothideomycetes</taxon>
        <taxon>Pleosporomycetidae</taxon>
        <taxon>Pleosporales</taxon>
        <taxon>Diademaceae</taxon>
        <taxon>Clathrospora</taxon>
    </lineage>
</organism>
<evidence type="ECO:0000313" key="3">
    <source>
        <dbReference type="Proteomes" id="UP000800038"/>
    </source>
</evidence>
<dbReference type="OrthoDB" id="3791417at2759"/>
<dbReference type="Proteomes" id="UP000800038">
    <property type="component" value="Unassembled WGS sequence"/>
</dbReference>
<name>A0A6A5SCN0_9PLEO</name>
<accession>A0A6A5SCN0</accession>
<feature type="compositionally biased region" description="Polar residues" evidence="1">
    <location>
        <begin position="437"/>
        <end position="456"/>
    </location>
</feature>
<keyword evidence="3" id="KW-1185">Reference proteome</keyword>
<dbReference type="EMBL" id="ML976107">
    <property type="protein sequence ID" value="KAF1938371.1"/>
    <property type="molecule type" value="Genomic_DNA"/>
</dbReference>
<sequence>MADPYHAGLVSGGFLEPSDDEAATEAEGKTLLESQPPVDESSTDSEPPSRAEPPLLQVNKREGGRCDFSESHAPFVDSSKAALTPNSTNPPLLNVVFGHQDPVSLYFTRRYIQIPDCGYLGNSTSNDGQLFGNESADPFAFRLYNIWKQTGKLPQRDGEINFAMLEPNPKHTWQACWPLMNAVIFGHMNRFFDFADTVMDMLQVKVAKGVCADADTISQLFGQEEGGDIPDSLKQFVADRCVDAGIEAFEEMDLSSEPTSFIRLVLETALRRLSTAGKPPHISCCEYHSHATRYNCYENKIARTEDRRMERHEHLREKSRKDFEQVALDYRQNGIKAVDWEERRAEVHQALHKQTGRSWMTPEVDKEATKSSTGILGTTQTNGSVDRVKIEPPTLAPPPPPVSVELRGSTAEDIPQNEIMPAYNEVPVVLVNSATPTITTSNGSNSPHSSVRSTQLAPVPELRVALEMSSKSKNRATCPGAFPESRPGSMRSVTPTQNSSLDGL</sequence>
<gene>
    <name evidence="2" type="ORF">EJ02DRAFT_410564</name>
</gene>
<protein>
    <submittedName>
        <fullName evidence="2">Uncharacterized protein</fullName>
    </submittedName>
</protein>
<feature type="compositionally biased region" description="Polar residues" evidence="1">
    <location>
        <begin position="491"/>
        <end position="504"/>
    </location>
</feature>
<proteinExistence type="predicted"/>
<dbReference type="AlphaFoldDB" id="A0A6A5SCN0"/>
<evidence type="ECO:0000256" key="1">
    <source>
        <dbReference type="SAM" id="MobiDB-lite"/>
    </source>
</evidence>
<feature type="region of interest" description="Disordered" evidence="1">
    <location>
        <begin position="437"/>
        <end position="504"/>
    </location>
</feature>